<protein>
    <recommendedName>
        <fullName evidence="6">RING-type domain-containing protein</fullName>
    </recommendedName>
</protein>
<organism evidence="8">
    <name type="scientific">Hemiselmis andersenii</name>
    <name type="common">Cryptophyte alga</name>
    <dbReference type="NCBI Taxonomy" id="464988"/>
    <lineage>
        <taxon>Eukaryota</taxon>
        <taxon>Cryptophyceae</taxon>
        <taxon>Cryptomonadales</taxon>
        <taxon>Hemiselmidaceae</taxon>
        <taxon>Hemiselmis</taxon>
    </lineage>
</organism>
<reference evidence="8" key="1">
    <citation type="submission" date="2021-01" db="EMBL/GenBank/DDBJ databases">
        <authorList>
            <person name="Corre E."/>
            <person name="Pelletier E."/>
            <person name="Niang G."/>
            <person name="Scheremetjew M."/>
            <person name="Finn R."/>
            <person name="Kale V."/>
            <person name="Holt S."/>
            <person name="Cochrane G."/>
            <person name="Meng A."/>
            <person name="Brown T."/>
            <person name="Cohen L."/>
        </authorList>
    </citation>
    <scope>NUCLEOTIDE SEQUENCE</scope>
    <source>
        <strain evidence="7">CCMP441</strain>
        <strain evidence="8">CCMP644</strain>
    </source>
</reference>
<dbReference type="InterPro" id="IPR013083">
    <property type="entry name" value="Znf_RING/FYVE/PHD"/>
</dbReference>
<sequence length="187" mass="20002">MGGHEGEAGYATQTQAEGIQAELEKESSCSQQKEYTTPLRGGVSEGSKGERTAKEEEEVCPICLETFGGPLEDFCTPCGHTFHHTCITRILASRTADGKHRCPTCRAQLLVAESHGDPACTSTDGQGVQQSIVLASQPHQSSPLEVFLEWGAPAGIAPPESSRKKWRVRKGLKSLCGRLLNGLAPSL</sequence>
<dbReference type="InterPro" id="IPR001841">
    <property type="entry name" value="Znf_RING"/>
</dbReference>
<evidence type="ECO:0000256" key="3">
    <source>
        <dbReference type="ARBA" id="ARBA00022833"/>
    </source>
</evidence>
<dbReference type="Pfam" id="PF13639">
    <property type="entry name" value="zf-RING_2"/>
    <property type="match status" value="1"/>
</dbReference>
<evidence type="ECO:0000256" key="4">
    <source>
        <dbReference type="PROSITE-ProRule" id="PRU00175"/>
    </source>
</evidence>
<keyword evidence="2 4" id="KW-0863">Zinc-finger</keyword>
<evidence type="ECO:0000313" key="7">
    <source>
        <dbReference type="EMBL" id="CAD8759886.1"/>
    </source>
</evidence>
<gene>
    <name evidence="8" type="ORF">HAND00432_LOCUS37336</name>
    <name evidence="7" type="ORF">HAND1043_LOCUS26400</name>
</gene>
<evidence type="ECO:0000313" key="8">
    <source>
        <dbReference type="EMBL" id="CAD8986323.1"/>
    </source>
</evidence>
<evidence type="ECO:0000256" key="5">
    <source>
        <dbReference type="SAM" id="MobiDB-lite"/>
    </source>
</evidence>
<dbReference type="PANTHER" id="PTHR45798:SF97">
    <property type="entry name" value="ALCOHOL-SENSITIVE RING FINGER PROTEIN 1"/>
    <property type="match status" value="1"/>
</dbReference>
<evidence type="ECO:0000256" key="1">
    <source>
        <dbReference type="ARBA" id="ARBA00022723"/>
    </source>
</evidence>
<dbReference type="EMBL" id="HBFK01043463">
    <property type="protein sequence ID" value="CAD8759886.1"/>
    <property type="molecule type" value="Transcribed_RNA"/>
</dbReference>
<accession>A0A6U2AUB7</accession>
<dbReference type="Gene3D" id="3.30.40.10">
    <property type="entry name" value="Zinc/RING finger domain, C3HC4 (zinc finger)"/>
    <property type="match status" value="1"/>
</dbReference>
<evidence type="ECO:0000259" key="6">
    <source>
        <dbReference type="PROSITE" id="PS50089"/>
    </source>
</evidence>
<keyword evidence="1" id="KW-0479">Metal-binding</keyword>
<name>A0A6U2AUB7_HEMAN</name>
<dbReference type="SMART" id="SM00184">
    <property type="entry name" value="RING"/>
    <property type="match status" value="1"/>
</dbReference>
<dbReference type="EMBL" id="HBFX01061870">
    <property type="protein sequence ID" value="CAD8986323.1"/>
    <property type="molecule type" value="Transcribed_RNA"/>
</dbReference>
<feature type="region of interest" description="Disordered" evidence="5">
    <location>
        <begin position="1"/>
        <end position="52"/>
    </location>
</feature>
<dbReference type="SUPFAM" id="SSF57850">
    <property type="entry name" value="RING/U-box"/>
    <property type="match status" value="1"/>
</dbReference>
<proteinExistence type="predicted"/>
<dbReference type="InterPro" id="IPR052788">
    <property type="entry name" value="RING-type_E3_ligase_ATL"/>
</dbReference>
<dbReference type="PANTHER" id="PTHR45798">
    <property type="entry name" value="RING-H2 FINGER PROTEIN ATL61-RELATED-RELATED"/>
    <property type="match status" value="1"/>
</dbReference>
<dbReference type="AlphaFoldDB" id="A0A6U2AUB7"/>
<dbReference type="PROSITE" id="PS50089">
    <property type="entry name" value="ZF_RING_2"/>
    <property type="match status" value="1"/>
</dbReference>
<dbReference type="CDD" id="cd16448">
    <property type="entry name" value="RING-H2"/>
    <property type="match status" value="1"/>
</dbReference>
<dbReference type="GO" id="GO:0008270">
    <property type="term" value="F:zinc ion binding"/>
    <property type="evidence" value="ECO:0007669"/>
    <property type="project" value="UniProtKB-KW"/>
</dbReference>
<keyword evidence="3" id="KW-0862">Zinc</keyword>
<feature type="domain" description="RING-type" evidence="6">
    <location>
        <begin position="60"/>
        <end position="106"/>
    </location>
</feature>
<evidence type="ECO:0000256" key="2">
    <source>
        <dbReference type="ARBA" id="ARBA00022771"/>
    </source>
</evidence>